<dbReference type="InterPro" id="IPR008964">
    <property type="entry name" value="Invasin/intimin_cell_adhesion"/>
</dbReference>
<evidence type="ECO:0000313" key="2">
    <source>
        <dbReference type="EMBL" id="MBA0016786.1"/>
    </source>
</evidence>
<protein>
    <recommendedName>
        <fullName evidence="1">Ubiquitin-like domain-containing protein</fullName>
    </recommendedName>
</protein>
<dbReference type="Pfam" id="PF18657">
    <property type="entry name" value="YDG"/>
    <property type="match status" value="1"/>
</dbReference>
<dbReference type="InterPro" id="IPR041248">
    <property type="entry name" value="YDG"/>
</dbReference>
<dbReference type="Gene3D" id="2.60.40.1080">
    <property type="match status" value="1"/>
</dbReference>
<dbReference type="PROSITE" id="PS50053">
    <property type="entry name" value="UBIQUITIN_2"/>
    <property type="match status" value="1"/>
</dbReference>
<evidence type="ECO:0000259" key="1">
    <source>
        <dbReference type="PROSITE" id="PS50053"/>
    </source>
</evidence>
<reference evidence="2 3" key="1">
    <citation type="submission" date="2020-07" db="EMBL/GenBank/DDBJ databases">
        <authorList>
            <person name="Hilgarth M."/>
            <person name="Werum V."/>
            <person name="Vogel R.F."/>
        </authorList>
    </citation>
    <scope>NUCLEOTIDE SEQUENCE [LARGE SCALE GENOMIC DNA]</scope>
    <source>
        <strain evidence="2 3">DSM 28961</strain>
    </source>
</reference>
<dbReference type="InterPro" id="IPR029071">
    <property type="entry name" value="Ubiquitin-like_domsf"/>
</dbReference>
<comment type="caution">
    <text evidence="2">The sequence shown here is derived from an EMBL/GenBank/DDBJ whole genome shotgun (WGS) entry which is preliminary data.</text>
</comment>
<dbReference type="Pfam" id="PF00240">
    <property type="entry name" value="ubiquitin"/>
    <property type="match status" value="1"/>
</dbReference>
<proteinExistence type="predicted"/>
<feature type="domain" description="Ubiquitin-like" evidence="1">
    <location>
        <begin position="42"/>
        <end position="110"/>
    </location>
</feature>
<dbReference type="Gene3D" id="3.10.20.90">
    <property type="entry name" value="Phosphatidylinositol 3-kinase Catalytic Subunit, Chain A, domain 1"/>
    <property type="match status" value="1"/>
</dbReference>
<sequence>MINQNSLGNNLTKKISSVLVTLILLFGNLPGFSNLTPKVEAMQIFIKLQIGPNLIFDAEPTDSIEDVKAKIQVETGISPDHQKLYFNNKELEDGNTLQDYSIQKDSIIQLFGQKMTVVDSQSDALIYGVAKKVTYNMTTEGINVGSHDVTLDNAPKDVTASALIAAGGTGELTITSTEKTLPGTYANITATIDGVTSTPFTLTISQATLSAILTPTNKIYDGHTTATIADIKYSGIMGNDSVEITGGTLAFSDGNAADGKTVYIDQPYSLSGDAALYYKLGTLTVKPANISKANQASLVLTGLEKNYTLGDAPITLGVTGTMINSAVTYTSSNPKVATINGNILTIVGVGSFTVTAEKVGGY</sequence>
<gene>
    <name evidence="2" type="ORF">HZR21_06515</name>
</gene>
<organism evidence="2 3">
    <name type="scientific">Pseudolactococcus laudensis</name>
    <dbReference type="NCBI Taxonomy" id="1494461"/>
    <lineage>
        <taxon>Bacteria</taxon>
        <taxon>Bacillati</taxon>
        <taxon>Bacillota</taxon>
        <taxon>Bacilli</taxon>
        <taxon>Lactobacillales</taxon>
        <taxon>Streptococcaceae</taxon>
        <taxon>Pseudolactococcus</taxon>
    </lineage>
</organism>
<dbReference type="EMBL" id="JACBNY010000009">
    <property type="protein sequence ID" value="MBA0016786.1"/>
    <property type="molecule type" value="Genomic_DNA"/>
</dbReference>
<keyword evidence="3" id="KW-1185">Reference proteome</keyword>
<name>A0A7V8SJZ0_9LACT</name>
<dbReference type="SMART" id="SM00213">
    <property type="entry name" value="UBQ"/>
    <property type="match status" value="1"/>
</dbReference>
<dbReference type="InterPro" id="IPR050158">
    <property type="entry name" value="Ubiquitin_ubiquitin-like"/>
</dbReference>
<dbReference type="InterPro" id="IPR000626">
    <property type="entry name" value="Ubiquitin-like_dom"/>
</dbReference>
<dbReference type="SUPFAM" id="SSF49373">
    <property type="entry name" value="Invasin/intimin cell-adhesion fragments"/>
    <property type="match status" value="1"/>
</dbReference>
<dbReference type="PANTHER" id="PTHR10666">
    <property type="entry name" value="UBIQUITIN"/>
    <property type="match status" value="1"/>
</dbReference>
<accession>A0A7V8SJZ0</accession>
<evidence type="ECO:0000313" key="3">
    <source>
        <dbReference type="Proteomes" id="UP000530186"/>
    </source>
</evidence>
<dbReference type="RefSeq" id="WP_180746955.1">
    <property type="nucleotide sequence ID" value="NZ_CBCRWQ010000010.1"/>
</dbReference>
<dbReference type="AlphaFoldDB" id="A0A7V8SJZ0"/>
<dbReference type="SUPFAM" id="SSF54236">
    <property type="entry name" value="Ubiquitin-like"/>
    <property type="match status" value="1"/>
</dbReference>
<dbReference type="PRINTS" id="PR00348">
    <property type="entry name" value="UBIQUITIN"/>
</dbReference>
<dbReference type="GeneID" id="303195165"/>
<dbReference type="InterPro" id="IPR019956">
    <property type="entry name" value="Ubiquitin_dom"/>
</dbReference>
<dbReference type="Proteomes" id="UP000530186">
    <property type="component" value="Unassembled WGS sequence"/>
</dbReference>